<sequence length="548" mass="61897">MHSSLFAALNLVAISDAEGVDEADRANFRARSMRVISMLIQQITTIRRSMAVDSLGVDKKVIGAFGGRALDLKEADNPSREGQKVHWLFAKDMEDDLLAEIKKKEKEWEKKKLVSFFKPFNQWDIKNDITYPLLPFYMPDPVWEEISAPMSAGRLRHFASNWSKITNDPFVLEAIKGYKLPFREGKKPKQPRNYYCRDATEPEIKAEVISLLEKDAIEKGETAQWLSTVFSVPKKDGGMRPVINLRGLNEFMVTPHFKMESLLLLKDLIGKDYYMVKLDLKDAYFGIPIAPEHRSYLAFKVFGKIYQFKALPFGLAPAPSVYTRVIKPVAAFFRARGILLIVYLDDWLFMAESKKKLLADVKFVRTNFTALGLMINEAKSQLIPSKRIEFLGLEVDSSKMTISLPSEKQHRISILAQQILTTPVTSAALLAKLCGLLASVKLAIDYSSIKARYLQSMLKLVDNGRDLEQQKIALTAEAKEEARFWGSKNSIAFVRGLKPPPVSMAIRTDASLEGWGFHCGDSSSGGRWNKAEKKLHINALELKAVLIR</sequence>
<dbReference type="Gene3D" id="3.10.10.10">
    <property type="entry name" value="HIV Type 1 Reverse Transcriptase, subunit A, domain 1"/>
    <property type="match status" value="1"/>
</dbReference>
<feature type="signal peptide" evidence="1">
    <location>
        <begin position="1"/>
        <end position="19"/>
    </location>
</feature>
<dbReference type="PANTHER" id="PTHR33050">
    <property type="entry name" value="REVERSE TRANSCRIPTASE DOMAIN-CONTAINING PROTEIN"/>
    <property type="match status" value="1"/>
</dbReference>
<keyword evidence="1" id="KW-0732">Signal</keyword>
<keyword evidence="3" id="KW-1185">Reference proteome</keyword>
<dbReference type="InterPro" id="IPR043502">
    <property type="entry name" value="DNA/RNA_pol_sf"/>
</dbReference>
<feature type="chain" id="PRO_5037309610" evidence="1">
    <location>
        <begin position="20"/>
        <end position="548"/>
    </location>
</feature>
<proteinExistence type="predicted"/>
<dbReference type="CDD" id="cd03714">
    <property type="entry name" value="RT_DIRS1"/>
    <property type="match status" value="1"/>
</dbReference>
<accession>A0A914XPV2</accession>
<dbReference type="PANTHER" id="PTHR33050:SF7">
    <property type="entry name" value="RIBONUCLEASE H"/>
    <property type="match status" value="1"/>
</dbReference>
<dbReference type="Gene3D" id="3.30.70.270">
    <property type="match status" value="1"/>
</dbReference>
<dbReference type="AlphaFoldDB" id="A0A914XPV2"/>
<dbReference type="WBParaSite" id="PSU_v2.g10045.t1">
    <property type="protein sequence ID" value="PSU_v2.g10045.t1"/>
    <property type="gene ID" value="PSU_v2.g10045"/>
</dbReference>
<evidence type="ECO:0000256" key="1">
    <source>
        <dbReference type="SAM" id="SignalP"/>
    </source>
</evidence>
<reference evidence="4" key="1">
    <citation type="submission" date="2022-11" db="UniProtKB">
        <authorList>
            <consortium name="WormBaseParasite"/>
        </authorList>
    </citation>
    <scope>IDENTIFICATION</scope>
</reference>
<dbReference type="Proteomes" id="UP000887577">
    <property type="component" value="Unplaced"/>
</dbReference>
<dbReference type="InterPro" id="IPR000477">
    <property type="entry name" value="RT_dom"/>
</dbReference>
<dbReference type="InterPro" id="IPR052055">
    <property type="entry name" value="Hepadnavirus_pol/RT"/>
</dbReference>
<protein>
    <submittedName>
        <fullName evidence="4">Reverse transcriptase domain-containing protein</fullName>
    </submittedName>
</protein>
<feature type="domain" description="Reverse transcriptase" evidence="2">
    <location>
        <begin position="213"/>
        <end position="395"/>
    </location>
</feature>
<dbReference type="PROSITE" id="PS50878">
    <property type="entry name" value="RT_POL"/>
    <property type="match status" value="1"/>
</dbReference>
<dbReference type="Pfam" id="PF00078">
    <property type="entry name" value="RVT_1"/>
    <property type="match status" value="1"/>
</dbReference>
<dbReference type="SUPFAM" id="SSF56672">
    <property type="entry name" value="DNA/RNA polymerases"/>
    <property type="match status" value="1"/>
</dbReference>
<organism evidence="3 4">
    <name type="scientific">Panagrolaimus superbus</name>
    <dbReference type="NCBI Taxonomy" id="310955"/>
    <lineage>
        <taxon>Eukaryota</taxon>
        <taxon>Metazoa</taxon>
        <taxon>Ecdysozoa</taxon>
        <taxon>Nematoda</taxon>
        <taxon>Chromadorea</taxon>
        <taxon>Rhabditida</taxon>
        <taxon>Tylenchina</taxon>
        <taxon>Panagrolaimomorpha</taxon>
        <taxon>Panagrolaimoidea</taxon>
        <taxon>Panagrolaimidae</taxon>
        <taxon>Panagrolaimus</taxon>
    </lineage>
</organism>
<name>A0A914XPV2_9BILA</name>
<dbReference type="InterPro" id="IPR043128">
    <property type="entry name" value="Rev_trsase/Diguanyl_cyclase"/>
</dbReference>
<evidence type="ECO:0000259" key="2">
    <source>
        <dbReference type="PROSITE" id="PS50878"/>
    </source>
</evidence>
<evidence type="ECO:0000313" key="4">
    <source>
        <dbReference type="WBParaSite" id="PSU_v2.g10045.t1"/>
    </source>
</evidence>
<evidence type="ECO:0000313" key="3">
    <source>
        <dbReference type="Proteomes" id="UP000887577"/>
    </source>
</evidence>